<dbReference type="Proteomes" id="UP001234989">
    <property type="component" value="Chromosome 4"/>
</dbReference>
<dbReference type="Pfam" id="PF00450">
    <property type="entry name" value="Peptidase_S10"/>
    <property type="match status" value="1"/>
</dbReference>
<accession>A0AAF0TW90</accession>
<name>A0AAF0TW90_SOLVR</name>
<evidence type="ECO:0000313" key="2">
    <source>
        <dbReference type="EMBL" id="WMV27443.1"/>
    </source>
</evidence>
<dbReference type="EMBL" id="CP133615">
    <property type="protein sequence ID" value="WMV27443.1"/>
    <property type="molecule type" value="Genomic_DNA"/>
</dbReference>
<proteinExistence type="inferred from homology"/>
<dbReference type="AlphaFoldDB" id="A0AAF0TW90"/>
<evidence type="ECO:0000313" key="3">
    <source>
        <dbReference type="Proteomes" id="UP001234989"/>
    </source>
</evidence>
<dbReference type="Gene3D" id="3.40.50.1820">
    <property type="entry name" value="alpha/beta hydrolase"/>
    <property type="match status" value="1"/>
</dbReference>
<reference evidence="2" key="1">
    <citation type="submission" date="2023-08" db="EMBL/GenBank/DDBJ databases">
        <title>A de novo genome assembly of Solanum verrucosum Schlechtendal, a Mexican diploid species geographically isolated from the other diploid A-genome species in potato relatives.</title>
        <authorList>
            <person name="Hosaka K."/>
        </authorList>
    </citation>
    <scope>NUCLEOTIDE SEQUENCE</scope>
    <source>
        <tissue evidence="2">Young leaves</tissue>
    </source>
</reference>
<dbReference type="GO" id="GO:0004185">
    <property type="term" value="F:serine-type carboxypeptidase activity"/>
    <property type="evidence" value="ECO:0007669"/>
    <property type="project" value="InterPro"/>
</dbReference>
<dbReference type="InterPro" id="IPR001563">
    <property type="entry name" value="Peptidase_S10"/>
</dbReference>
<sequence length="92" mass="11002">MTGERRLLDDKLISMQREDKGDSDWRKHMRYWANDPEVQEALHVRKGIIGSWIKCRRDIIKGSHHNYTLTVDNVIQYHANLSVKGYRSLMYR</sequence>
<dbReference type="GO" id="GO:0006508">
    <property type="term" value="P:proteolysis"/>
    <property type="evidence" value="ECO:0007669"/>
    <property type="project" value="InterPro"/>
</dbReference>
<comment type="similarity">
    <text evidence="1">Belongs to the peptidase S10 family.</text>
</comment>
<keyword evidence="3" id="KW-1185">Reference proteome</keyword>
<gene>
    <name evidence="2" type="ORF">MTR67_020828</name>
</gene>
<evidence type="ECO:0000256" key="1">
    <source>
        <dbReference type="ARBA" id="ARBA00009431"/>
    </source>
</evidence>
<protein>
    <submittedName>
        <fullName evidence="2">Uncharacterized protein</fullName>
    </submittedName>
</protein>
<organism evidence="2 3">
    <name type="scientific">Solanum verrucosum</name>
    <dbReference type="NCBI Taxonomy" id="315347"/>
    <lineage>
        <taxon>Eukaryota</taxon>
        <taxon>Viridiplantae</taxon>
        <taxon>Streptophyta</taxon>
        <taxon>Embryophyta</taxon>
        <taxon>Tracheophyta</taxon>
        <taxon>Spermatophyta</taxon>
        <taxon>Magnoliopsida</taxon>
        <taxon>eudicotyledons</taxon>
        <taxon>Gunneridae</taxon>
        <taxon>Pentapetalae</taxon>
        <taxon>asterids</taxon>
        <taxon>lamiids</taxon>
        <taxon>Solanales</taxon>
        <taxon>Solanaceae</taxon>
        <taxon>Solanoideae</taxon>
        <taxon>Solaneae</taxon>
        <taxon>Solanum</taxon>
    </lineage>
</organism>
<dbReference type="InterPro" id="IPR029058">
    <property type="entry name" value="AB_hydrolase_fold"/>
</dbReference>